<name>A0A3N4LDC5_9PEZI</name>
<dbReference type="GO" id="GO:0009143">
    <property type="term" value="P:nucleoside triphosphate catabolic process"/>
    <property type="evidence" value="ECO:0007669"/>
    <property type="project" value="InterPro"/>
</dbReference>
<dbReference type="STRING" id="1051890.A0A3N4LDC5"/>
<dbReference type="AlphaFoldDB" id="A0A3N4LDC5"/>
<dbReference type="PANTHER" id="PTHR11067">
    <property type="entry name" value="INOSINE TRIPHOSPHATE PYROPHOSPHATASE/HAM1 PROTEIN"/>
    <property type="match status" value="1"/>
</dbReference>
<reference evidence="3 4" key="1">
    <citation type="journal article" date="2018" name="Nat. Ecol. Evol.">
        <title>Pezizomycetes genomes reveal the molecular basis of ectomycorrhizal truffle lifestyle.</title>
        <authorList>
            <person name="Murat C."/>
            <person name="Payen T."/>
            <person name="Noel B."/>
            <person name="Kuo A."/>
            <person name="Morin E."/>
            <person name="Chen J."/>
            <person name="Kohler A."/>
            <person name="Krizsan K."/>
            <person name="Balestrini R."/>
            <person name="Da Silva C."/>
            <person name="Montanini B."/>
            <person name="Hainaut M."/>
            <person name="Levati E."/>
            <person name="Barry K.W."/>
            <person name="Belfiori B."/>
            <person name="Cichocki N."/>
            <person name="Clum A."/>
            <person name="Dockter R.B."/>
            <person name="Fauchery L."/>
            <person name="Guy J."/>
            <person name="Iotti M."/>
            <person name="Le Tacon F."/>
            <person name="Lindquist E.A."/>
            <person name="Lipzen A."/>
            <person name="Malagnac F."/>
            <person name="Mello A."/>
            <person name="Molinier V."/>
            <person name="Miyauchi S."/>
            <person name="Poulain J."/>
            <person name="Riccioni C."/>
            <person name="Rubini A."/>
            <person name="Sitrit Y."/>
            <person name="Splivallo R."/>
            <person name="Traeger S."/>
            <person name="Wang M."/>
            <person name="Zifcakova L."/>
            <person name="Wipf D."/>
            <person name="Zambonelli A."/>
            <person name="Paolocci F."/>
            <person name="Nowrousian M."/>
            <person name="Ottonello S."/>
            <person name="Baldrian P."/>
            <person name="Spatafora J.W."/>
            <person name="Henrissat B."/>
            <person name="Nagy L.G."/>
            <person name="Aury J.M."/>
            <person name="Wincker P."/>
            <person name="Grigoriev I.V."/>
            <person name="Bonfante P."/>
            <person name="Martin F.M."/>
        </authorList>
    </citation>
    <scope>NUCLEOTIDE SEQUENCE [LARGE SCALE GENOMIC DNA]</scope>
    <source>
        <strain evidence="3 4">ATCC MYA-4762</strain>
    </source>
</reference>
<dbReference type="Proteomes" id="UP000267821">
    <property type="component" value="Unassembled WGS sequence"/>
</dbReference>
<evidence type="ECO:0000256" key="2">
    <source>
        <dbReference type="ARBA" id="ARBA00022801"/>
    </source>
</evidence>
<keyword evidence="2" id="KW-0378">Hydrolase</keyword>
<sequence length="137" mass="14850">MPQTLLFITGNANKLSVGSCRIAEPRFLDLPESQGSVEEVLTEKCRRATDIVGGPVLVDDTALGFNALKELPGVYIKKLEVLISLKRYFDKAAEAICTFVYCEGPGKRGFAVSVKTKGRIVPARGPGDFGWDAVFVV</sequence>
<dbReference type="EMBL" id="ML121585">
    <property type="protein sequence ID" value="RPB19708.1"/>
    <property type="molecule type" value="Genomic_DNA"/>
</dbReference>
<evidence type="ECO:0000256" key="1">
    <source>
        <dbReference type="ARBA" id="ARBA00008023"/>
    </source>
</evidence>
<dbReference type="FunCoup" id="A0A3N4LDC5">
    <property type="interactions" value="735"/>
</dbReference>
<dbReference type="Pfam" id="PF01725">
    <property type="entry name" value="Ham1p_like"/>
    <property type="match status" value="1"/>
</dbReference>
<dbReference type="GO" id="GO:0047429">
    <property type="term" value="F:nucleoside triphosphate diphosphatase activity"/>
    <property type="evidence" value="ECO:0007669"/>
    <property type="project" value="InterPro"/>
</dbReference>
<accession>A0A3N4LDC5</accession>
<comment type="similarity">
    <text evidence="1">Belongs to the HAM1 NTPase family.</text>
</comment>
<keyword evidence="4" id="KW-1185">Reference proteome</keyword>
<dbReference type="InParanoid" id="A0A3N4LDC5"/>
<dbReference type="Gene3D" id="3.90.950.10">
    <property type="match status" value="1"/>
</dbReference>
<proteinExistence type="inferred from homology"/>
<organism evidence="3 4">
    <name type="scientific">Terfezia boudieri ATCC MYA-4762</name>
    <dbReference type="NCBI Taxonomy" id="1051890"/>
    <lineage>
        <taxon>Eukaryota</taxon>
        <taxon>Fungi</taxon>
        <taxon>Dikarya</taxon>
        <taxon>Ascomycota</taxon>
        <taxon>Pezizomycotina</taxon>
        <taxon>Pezizomycetes</taxon>
        <taxon>Pezizales</taxon>
        <taxon>Pezizaceae</taxon>
        <taxon>Terfezia</taxon>
    </lineage>
</organism>
<dbReference type="InterPro" id="IPR002637">
    <property type="entry name" value="RdgB/HAM1"/>
</dbReference>
<evidence type="ECO:0000313" key="4">
    <source>
        <dbReference type="Proteomes" id="UP000267821"/>
    </source>
</evidence>
<protein>
    <submittedName>
        <fullName evidence="3">Maf/Ham1</fullName>
    </submittedName>
</protein>
<dbReference type="OrthoDB" id="6288734at2759"/>
<dbReference type="PANTHER" id="PTHR11067:SF9">
    <property type="entry name" value="INOSINE TRIPHOSPHATE PYROPHOSPHATASE"/>
    <property type="match status" value="1"/>
</dbReference>
<dbReference type="InterPro" id="IPR029001">
    <property type="entry name" value="ITPase-like_fam"/>
</dbReference>
<dbReference type="SUPFAM" id="SSF52972">
    <property type="entry name" value="ITPase-like"/>
    <property type="match status" value="1"/>
</dbReference>
<evidence type="ECO:0000313" key="3">
    <source>
        <dbReference type="EMBL" id="RPB19708.1"/>
    </source>
</evidence>
<dbReference type="GO" id="GO:0005737">
    <property type="term" value="C:cytoplasm"/>
    <property type="evidence" value="ECO:0007669"/>
    <property type="project" value="TreeGrafter"/>
</dbReference>
<gene>
    <name evidence="3" type="ORF">L211DRAFT_830178</name>
</gene>